<dbReference type="Proteomes" id="UP000651977">
    <property type="component" value="Unassembled WGS sequence"/>
</dbReference>
<evidence type="ECO:0000259" key="1">
    <source>
        <dbReference type="Pfam" id="PF13681"/>
    </source>
</evidence>
<evidence type="ECO:0000313" key="3">
    <source>
        <dbReference type="Proteomes" id="UP000651977"/>
    </source>
</evidence>
<accession>A0ABQ1I2Q6</accession>
<sequence length="169" mass="18412">MRNNKQQGMALIMSLVMVLIIALVGVAIAQQVISGRKNSAVYQDHATSFVRATSGINEAEFVVRREAYAPAARLNPNTANNLLADQFASDNWWQDDAKWVAANKLVNVTNAAGNNLQGQPRYIIEDAGVDAGLVMGLKVPKRRFVRITARAEGEGGAVSYLQSYVAFME</sequence>
<dbReference type="Pfam" id="PF13681">
    <property type="entry name" value="PilX"/>
    <property type="match status" value="1"/>
</dbReference>
<feature type="domain" description="PilX/PilW C-terminal" evidence="1">
    <location>
        <begin position="80"/>
        <end position="165"/>
    </location>
</feature>
<dbReference type="InterPro" id="IPR025205">
    <property type="entry name" value="PilX/PilW_C"/>
</dbReference>
<dbReference type="RefSeq" id="WP_055733002.1">
    <property type="nucleotide sequence ID" value="NZ_BMDY01000011.1"/>
</dbReference>
<evidence type="ECO:0000313" key="2">
    <source>
        <dbReference type="EMBL" id="GGB07250.1"/>
    </source>
</evidence>
<proteinExistence type="predicted"/>
<dbReference type="EMBL" id="BMDY01000011">
    <property type="protein sequence ID" value="GGB07250.1"/>
    <property type="molecule type" value="Genomic_DNA"/>
</dbReference>
<protein>
    <recommendedName>
        <fullName evidence="1">PilX/PilW C-terminal domain-containing protein</fullName>
    </recommendedName>
</protein>
<keyword evidence="3" id="KW-1185">Reference proteome</keyword>
<organism evidence="2 3">
    <name type="scientific">Agarivorans gilvus</name>
    <dbReference type="NCBI Taxonomy" id="680279"/>
    <lineage>
        <taxon>Bacteria</taxon>
        <taxon>Pseudomonadati</taxon>
        <taxon>Pseudomonadota</taxon>
        <taxon>Gammaproteobacteria</taxon>
        <taxon>Alteromonadales</taxon>
        <taxon>Alteromonadaceae</taxon>
        <taxon>Agarivorans</taxon>
    </lineage>
</organism>
<comment type="caution">
    <text evidence="2">The sequence shown here is derived from an EMBL/GenBank/DDBJ whole genome shotgun (WGS) entry which is preliminary data.</text>
</comment>
<reference evidence="3" key="1">
    <citation type="journal article" date="2019" name="Int. J. Syst. Evol. Microbiol.">
        <title>The Global Catalogue of Microorganisms (GCM) 10K type strain sequencing project: providing services to taxonomists for standard genome sequencing and annotation.</title>
        <authorList>
            <consortium name="The Broad Institute Genomics Platform"/>
            <consortium name="The Broad Institute Genome Sequencing Center for Infectious Disease"/>
            <person name="Wu L."/>
            <person name="Ma J."/>
        </authorList>
    </citation>
    <scope>NUCLEOTIDE SEQUENCE [LARGE SCALE GENOMIC DNA]</scope>
    <source>
        <strain evidence="3">CGMCC 1.10131</strain>
    </source>
</reference>
<gene>
    <name evidence="2" type="ORF">GCM10007414_20710</name>
</gene>
<name>A0ABQ1I2Q6_9ALTE</name>